<dbReference type="SUPFAM" id="SSF54427">
    <property type="entry name" value="NTF2-like"/>
    <property type="match status" value="1"/>
</dbReference>
<dbReference type="Gene3D" id="3.10.450.50">
    <property type="match status" value="1"/>
</dbReference>
<reference evidence="2 3" key="1">
    <citation type="journal article" date="2010" name="Cell Res.">
        <title>Complete genome sequence of the rifamycin SV-producing Amycolatopsis mediterranei U32 revealed its genetic characteristics in phylogeny and metabolism.</title>
        <authorList>
            <person name="Zhao W."/>
            <person name="Zhong Y."/>
            <person name="Yuan H."/>
            <person name="Wang J."/>
            <person name="Zheng H."/>
            <person name="Wang Y."/>
            <person name="Cen X."/>
            <person name="Xu F."/>
            <person name="Bai J."/>
            <person name="Han X."/>
            <person name="Lu G."/>
            <person name="Zhu Y."/>
            <person name="Shao Z."/>
            <person name="Yan H."/>
            <person name="Li C."/>
            <person name="Peng N."/>
            <person name="Zhang Z."/>
            <person name="Zhang Y."/>
            <person name="Lin W."/>
            <person name="Fan Y."/>
            <person name="Qin Z."/>
            <person name="Hu Y."/>
            <person name="Zhu B."/>
            <person name="Wang S."/>
            <person name="Ding X."/>
            <person name="Zhao G.P."/>
        </authorList>
    </citation>
    <scope>NUCLEOTIDE SEQUENCE [LARGE SCALE GENOMIC DNA]</scope>
    <source>
        <strain evidence="3">U-32</strain>
    </source>
</reference>
<dbReference type="PATRIC" id="fig|749927.5.peg.7625"/>
<dbReference type="CDD" id="cd00531">
    <property type="entry name" value="NTF2_like"/>
    <property type="match status" value="1"/>
</dbReference>
<dbReference type="eggNOG" id="COG4319">
    <property type="taxonomic scope" value="Bacteria"/>
</dbReference>
<evidence type="ECO:0000313" key="2">
    <source>
        <dbReference type="EMBL" id="ADJ49047.1"/>
    </source>
</evidence>
<dbReference type="Pfam" id="PF14534">
    <property type="entry name" value="DUF4440"/>
    <property type="match status" value="1"/>
</dbReference>
<name>A0A0H3DFR7_AMYMU</name>
<sequence length="145" mass="15723">MTTNFADTATETEVAAVRAVVDGIAESWAANDPDGFADAYAEDANMILSGDRYFKGREVIRKMTVHQFKAAHKGTTLLQNIVDVQFLSPETAVVITEGGVLTEGETEPHPARALRATWVMAKNGEGWKIAAYQNGRLADQPLQGE</sequence>
<dbReference type="NCBIfam" id="TIGR02246">
    <property type="entry name" value="SgcJ/EcaC family oxidoreductase"/>
    <property type="match status" value="1"/>
</dbReference>
<dbReference type="Proteomes" id="UP000000328">
    <property type="component" value="Chromosome"/>
</dbReference>
<dbReference type="InterPro" id="IPR027843">
    <property type="entry name" value="DUF4440"/>
</dbReference>
<dbReference type="KEGG" id="amd:AMED_7332"/>
<dbReference type="HOGENOM" id="CLU_129336_1_1_11"/>
<proteinExistence type="predicted"/>
<dbReference type="EMBL" id="CP002000">
    <property type="protein sequence ID" value="ADJ49047.1"/>
    <property type="molecule type" value="Genomic_DNA"/>
</dbReference>
<protein>
    <recommendedName>
        <fullName evidence="1">DUF4440 domain-containing protein</fullName>
    </recommendedName>
</protein>
<dbReference type="GeneID" id="92874971"/>
<dbReference type="OrthoDB" id="582586at2"/>
<organism evidence="2 3">
    <name type="scientific">Amycolatopsis mediterranei (strain U-32)</name>
    <dbReference type="NCBI Taxonomy" id="749927"/>
    <lineage>
        <taxon>Bacteria</taxon>
        <taxon>Bacillati</taxon>
        <taxon>Actinomycetota</taxon>
        <taxon>Actinomycetes</taxon>
        <taxon>Pseudonocardiales</taxon>
        <taxon>Pseudonocardiaceae</taxon>
        <taxon>Amycolatopsis</taxon>
    </lineage>
</organism>
<dbReference type="RefSeq" id="WP_013229090.1">
    <property type="nucleotide sequence ID" value="NC_014318.1"/>
</dbReference>
<dbReference type="AlphaFoldDB" id="A0A0H3DFR7"/>
<accession>A0A0H3DFR7</accession>
<feature type="domain" description="DUF4440" evidence="1">
    <location>
        <begin position="17"/>
        <end position="129"/>
    </location>
</feature>
<evidence type="ECO:0000313" key="3">
    <source>
        <dbReference type="Proteomes" id="UP000000328"/>
    </source>
</evidence>
<dbReference type="InterPro" id="IPR011944">
    <property type="entry name" value="Steroid_delta5-4_isomerase"/>
</dbReference>
<dbReference type="InterPro" id="IPR032710">
    <property type="entry name" value="NTF2-like_dom_sf"/>
</dbReference>
<gene>
    <name evidence="2" type="ordered locus">AMED_7332</name>
</gene>
<evidence type="ECO:0000259" key="1">
    <source>
        <dbReference type="Pfam" id="PF14534"/>
    </source>
</evidence>